<evidence type="ECO:0000256" key="1">
    <source>
        <dbReference type="SAM" id="MobiDB-lite"/>
    </source>
</evidence>
<proteinExistence type="predicted"/>
<dbReference type="Proteomes" id="UP000245790">
    <property type="component" value="Unassembled WGS sequence"/>
</dbReference>
<reference evidence="2 3" key="1">
    <citation type="submission" date="2018-05" db="EMBL/GenBank/DDBJ databases">
        <title>Genomic Encyclopedia of Type Strains, Phase IV (KMG-IV): sequencing the most valuable type-strain genomes for metagenomic binning, comparative biology and taxonomic classification.</title>
        <authorList>
            <person name="Goeker M."/>
        </authorList>
    </citation>
    <scope>NUCLEOTIDE SEQUENCE [LARGE SCALE GENOMIC DNA]</scope>
    <source>
        <strain evidence="2 3">DSM 25350</strain>
    </source>
</reference>
<feature type="region of interest" description="Disordered" evidence="1">
    <location>
        <begin position="23"/>
        <end position="79"/>
    </location>
</feature>
<sequence>MPLDIASNNPLLNQNAAIDNRLSQQQRASSENRREIELSARESVESSVEEQQSQVRRANEILELNQQNSPVRRDDGSDLNFQARRAVDTFSQINQQGNQQSAAEILGIDLFA</sequence>
<evidence type="ECO:0000313" key="3">
    <source>
        <dbReference type="Proteomes" id="UP000245790"/>
    </source>
</evidence>
<feature type="compositionally biased region" description="Basic and acidic residues" evidence="1">
    <location>
        <begin position="30"/>
        <end position="44"/>
    </location>
</feature>
<gene>
    <name evidence="2" type="ORF">C8D97_107144</name>
</gene>
<name>A0A316FN81_9GAMM</name>
<feature type="compositionally biased region" description="Low complexity" evidence="1">
    <location>
        <begin position="45"/>
        <end position="56"/>
    </location>
</feature>
<dbReference type="EMBL" id="QGGU01000007">
    <property type="protein sequence ID" value="PWK49979.1"/>
    <property type="molecule type" value="Genomic_DNA"/>
</dbReference>
<keyword evidence="3" id="KW-1185">Reference proteome</keyword>
<comment type="caution">
    <text evidence="2">The sequence shown here is derived from an EMBL/GenBank/DDBJ whole genome shotgun (WGS) entry which is preliminary data.</text>
</comment>
<dbReference type="RefSeq" id="WP_109763760.1">
    <property type="nucleotide sequence ID" value="NZ_QGGU01000007.1"/>
</dbReference>
<dbReference type="OrthoDB" id="10004495at2"/>
<accession>A0A316FN81</accession>
<evidence type="ECO:0000313" key="2">
    <source>
        <dbReference type="EMBL" id="PWK49979.1"/>
    </source>
</evidence>
<dbReference type="AlphaFoldDB" id="A0A316FN81"/>
<organism evidence="2 3">
    <name type="scientific">Pleionea mediterranea</name>
    <dbReference type="NCBI Taxonomy" id="523701"/>
    <lineage>
        <taxon>Bacteria</taxon>
        <taxon>Pseudomonadati</taxon>
        <taxon>Pseudomonadota</taxon>
        <taxon>Gammaproteobacteria</taxon>
        <taxon>Oceanospirillales</taxon>
        <taxon>Pleioneaceae</taxon>
        <taxon>Pleionea</taxon>
    </lineage>
</organism>
<protein>
    <submittedName>
        <fullName evidence="2">Uncharacterized protein</fullName>
    </submittedName>
</protein>